<accession>A0A9D4R773</accession>
<comment type="caution">
    <text evidence="1">The sequence shown here is derived from an EMBL/GenBank/DDBJ whole genome shotgun (WGS) entry which is preliminary data.</text>
</comment>
<name>A0A9D4R773_DREPO</name>
<evidence type="ECO:0000313" key="1">
    <source>
        <dbReference type="EMBL" id="KAH3857626.1"/>
    </source>
</evidence>
<keyword evidence="2" id="KW-1185">Reference proteome</keyword>
<reference evidence="1" key="1">
    <citation type="journal article" date="2019" name="bioRxiv">
        <title>The Genome of the Zebra Mussel, Dreissena polymorpha: A Resource for Invasive Species Research.</title>
        <authorList>
            <person name="McCartney M.A."/>
            <person name="Auch B."/>
            <person name="Kono T."/>
            <person name="Mallez S."/>
            <person name="Zhang Y."/>
            <person name="Obille A."/>
            <person name="Becker A."/>
            <person name="Abrahante J.E."/>
            <person name="Garbe J."/>
            <person name="Badalamenti J.P."/>
            <person name="Herman A."/>
            <person name="Mangelson H."/>
            <person name="Liachko I."/>
            <person name="Sullivan S."/>
            <person name="Sone E.D."/>
            <person name="Koren S."/>
            <person name="Silverstein K.A.T."/>
            <person name="Beckman K.B."/>
            <person name="Gohl D.M."/>
        </authorList>
    </citation>
    <scope>NUCLEOTIDE SEQUENCE</scope>
    <source>
        <strain evidence="1">Duluth1</strain>
        <tissue evidence="1">Whole animal</tissue>
    </source>
</reference>
<gene>
    <name evidence="1" type="ORF">DPMN_100237</name>
</gene>
<reference evidence="1" key="2">
    <citation type="submission" date="2020-11" db="EMBL/GenBank/DDBJ databases">
        <authorList>
            <person name="McCartney M.A."/>
            <person name="Auch B."/>
            <person name="Kono T."/>
            <person name="Mallez S."/>
            <person name="Becker A."/>
            <person name="Gohl D.M."/>
            <person name="Silverstein K.A.T."/>
            <person name="Koren S."/>
            <person name="Bechman K.B."/>
            <person name="Herman A."/>
            <person name="Abrahante J.E."/>
            <person name="Garbe J."/>
        </authorList>
    </citation>
    <scope>NUCLEOTIDE SEQUENCE</scope>
    <source>
        <strain evidence="1">Duluth1</strain>
        <tissue evidence="1">Whole animal</tissue>
    </source>
</reference>
<dbReference type="EMBL" id="JAIWYP010000003">
    <property type="protein sequence ID" value="KAH3857626.1"/>
    <property type="molecule type" value="Genomic_DNA"/>
</dbReference>
<proteinExistence type="predicted"/>
<sequence length="61" mass="6855">MTRACKSLQEASPLTSLLTTKAKTRIGTWNIRILYDSGKSAQVAREIVRYNIKVLGLCETR</sequence>
<dbReference type="InterPro" id="IPR036691">
    <property type="entry name" value="Endo/exonu/phosph_ase_sf"/>
</dbReference>
<organism evidence="1 2">
    <name type="scientific">Dreissena polymorpha</name>
    <name type="common">Zebra mussel</name>
    <name type="synonym">Mytilus polymorpha</name>
    <dbReference type="NCBI Taxonomy" id="45954"/>
    <lineage>
        <taxon>Eukaryota</taxon>
        <taxon>Metazoa</taxon>
        <taxon>Spiralia</taxon>
        <taxon>Lophotrochozoa</taxon>
        <taxon>Mollusca</taxon>
        <taxon>Bivalvia</taxon>
        <taxon>Autobranchia</taxon>
        <taxon>Heteroconchia</taxon>
        <taxon>Euheterodonta</taxon>
        <taxon>Imparidentia</taxon>
        <taxon>Neoheterodontei</taxon>
        <taxon>Myida</taxon>
        <taxon>Dreissenoidea</taxon>
        <taxon>Dreissenidae</taxon>
        <taxon>Dreissena</taxon>
    </lineage>
</organism>
<dbReference type="SUPFAM" id="SSF56219">
    <property type="entry name" value="DNase I-like"/>
    <property type="match status" value="1"/>
</dbReference>
<dbReference type="AlphaFoldDB" id="A0A9D4R773"/>
<evidence type="ECO:0000313" key="2">
    <source>
        <dbReference type="Proteomes" id="UP000828390"/>
    </source>
</evidence>
<protein>
    <submittedName>
        <fullName evidence="1">Uncharacterized protein</fullName>
    </submittedName>
</protein>
<dbReference type="Proteomes" id="UP000828390">
    <property type="component" value="Unassembled WGS sequence"/>
</dbReference>